<feature type="region of interest" description="Disordered" evidence="1">
    <location>
        <begin position="201"/>
        <end position="220"/>
    </location>
</feature>
<feature type="compositionally biased region" description="Basic and acidic residues" evidence="1">
    <location>
        <begin position="766"/>
        <end position="787"/>
    </location>
</feature>
<dbReference type="KEGG" id="loa:LOAG_02843"/>
<dbReference type="InterPro" id="IPR056742">
    <property type="entry name" value="BLTP1_C"/>
</dbReference>
<reference evidence="3" key="1">
    <citation type="submission" date="2012-04" db="EMBL/GenBank/DDBJ databases">
        <title>The Genome Sequence of Loa loa.</title>
        <authorList>
            <consortium name="The Broad Institute Genome Sequencing Platform"/>
            <consortium name="Broad Institute Genome Sequencing Center for Infectious Disease"/>
            <person name="Nutman T.B."/>
            <person name="Fink D.L."/>
            <person name="Russ C."/>
            <person name="Young S."/>
            <person name="Zeng Q."/>
            <person name="Gargeya S."/>
            <person name="Alvarado L."/>
            <person name="Berlin A."/>
            <person name="Chapman S.B."/>
            <person name="Chen Z."/>
            <person name="Freedman E."/>
            <person name="Gellesch M."/>
            <person name="Goldberg J."/>
            <person name="Griggs A."/>
            <person name="Gujja S."/>
            <person name="Heilman E.R."/>
            <person name="Heiman D."/>
            <person name="Howarth C."/>
            <person name="Mehta T."/>
            <person name="Neiman D."/>
            <person name="Pearson M."/>
            <person name="Roberts A."/>
            <person name="Saif S."/>
            <person name="Shea T."/>
            <person name="Shenoy N."/>
            <person name="Sisk P."/>
            <person name="Stolte C."/>
            <person name="Sykes S."/>
            <person name="White J."/>
            <person name="Yandava C."/>
            <person name="Haas B."/>
            <person name="Henn M.R."/>
            <person name="Nusbaum C."/>
            <person name="Birren B."/>
        </authorList>
    </citation>
    <scope>NUCLEOTIDE SEQUENCE [LARGE SCALE GENOMIC DNA]</scope>
</reference>
<organism evidence="3">
    <name type="scientific">Loa loa</name>
    <name type="common">Eye worm</name>
    <name type="synonym">Filaria loa</name>
    <dbReference type="NCBI Taxonomy" id="7209"/>
    <lineage>
        <taxon>Eukaryota</taxon>
        <taxon>Metazoa</taxon>
        <taxon>Ecdysozoa</taxon>
        <taxon>Nematoda</taxon>
        <taxon>Chromadorea</taxon>
        <taxon>Rhabditida</taxon>
        <taxon>Spirurina</taxon>
        <taxon>Spiruromorpha</taxon>
        <taxon>Filarioidea</taxon>
        <taxon>Onchocercidae</taxon>
        <taxon>Loa</taxon>
    </lineage>
</organism>
<dbReference type="RefSeq" id="XP_003138428.1">
    <property type="nucleotide sequence ID" value="XM_003138380.1"/>
</dbReference>
<gene>
    <name evidence="3" type="ORF">LOAG_02843</name>
</gene>
<accession>A0A1S0U6J0</accession>
<protein>
    <recommendedName>
        <fullName evidence="2">Bridge-like lipid transfer protein family member 1 C-terminal domain-containing protein</fullName>
    </recommendedName>
</protein>
<dbReference type="OrthoDB" id="10051416at2759"/>
<evidence type="ECO:0000256" key="1">
    <source>
        <dbReference type="SAM" id="MobiDB-lite"/>
    </source>
</evidence>
<dbReference type="CTD" id="9940229"/>
<evidence type="ECO:0000313" key="3">
    <source>
        <dbReference type="EMBL" id="EFO25644.1"/>
    </source>
</evidence>
<dbReference type="InParanoid" id="A0A1S0U6J0"/>
<proteinExistence type="predicted"/>
<feature type="region of interest" description="Disordered" evidence="1">
    <location>
        <begin position="766"/>
        <end position="813"/>
    </location>
</feature>
<feature type="domain" description="Bridge-like lipid transfer protein family member 1 C-terminal" evidence="2">
    <location>
        <begin position="1138"/>
        <end position="1689"/>
    </location>
</feature>
<dbReference type="GO" id="GO:0048488">
    <property type="term" value="P:synaptic vesicle endocytosis"/>
    <property type="evidence" value="ECO:0007669"/>
    <property type="project" value="TreeGrafter"/>
</dbReference>
<evidence type="ECO:0000259" key="2">
    <source>
        <dbReference type="SMART" id="SM01220"/>
    </source>
</evidence>
<dbReference type="PANTHER" id="PTHR31640">
    <property type="entry name" value="TRANSMEMBRANE PROTEIN KIAA1109"/>
    <property type="match status" value="1"/>
</dbReference>
<dbReference type="OMA" id="RWHPHAH"/>
<dbReference type="SMART" id="SM01220">
    <property type="entry name" value="FSA_C"/>
    <property type="match status" value="1"/>
</dbReference>
<sequence>MLQSVTYCMADTATVTSMIHLDETQNTISKTTESIIVDENDRKQQKWILTMLYLFRRNKMNTNMTNEQKLDVAEFSITLSNNAIISAIKFESKIMHLILMLRIFNTKIHHNNVCIVNKPKKATQKIALAIQDIKMMVTEKGIPDINAIFRGSLTAVTSTYQRIYEANNLLNSVYLAVESAKLNYIIGSSFMIDAEDKKDYDNNERDKENLSASSSNEHQRTKEVQEAIQFNFDVKILHGELNAKISSSVTAKYNSKNTHCFGIFPKKGTASIENHFITYTSFYSKKLPKWMRLGSFSIKLPSLLIVYEKYTTNENEIIRMDKEEIVCFEESYANIVITVGSLDQSINTDVLNMLLYSHETAVAEVAHVMGIVRNSTVFNRNSYYNSPFLFQLQIQCENVAPWLRLTLTDTTNTAFRITTEVVNMFFMDRNILNNNIFQRQIRGNICFCLNFKLGQMIRNETFQDDELRELADFTTNAKNILQDFSLSRSFWMKQKVRHATQAESDSSQMTSHSSLLDVADGLVMKITLLFRDRTTACIPLYSNNYRPFTSALLFGLKDAEAMVKFVQGAKAEAQFSDFKIVFVENFENAMEESWINGQEVTSTNFIFFPLGVCKIVVKSSKSKHYKRVASVQCSIKGLIFDIDSRIGNLVGAVWNTCAAINEDQDVDASEYEPMKIVISEVEWDDDINPKNEYASIVKPEKRIRWVEQKIYEQTQKLAVIKSHTTDVAYQWELRRLKKLQLIRVKQFKESMLDRLKRQKLQEKQLKKATITEDKAGDEKDLEGKSDSKSVTGEQSAKFLRETTSSDELKGNIGGTSLGEHEIFDKMNDSMMKIDEKKNGGSFVFDMQFFGEAGECMLRNRISTEFASTTNAASDEIKRHDETSAGLTKISLPRRKSTPAVTSNATSIPYLYVSANVANMPEETGLTPLVADFFQQLLENLPQHFPQQSENESDTFSMADTESLLTCIHSKLMINILLSITIQSSSLRFEAHQQRAGAMDLLLRLPSLKLVASVHNDTINNGFDISLSLQSFSVCFYNPHQPSPLDAFALTLDMFTVGVSRTGIFLHDNSHSKIACAVDIGQATFTYDMRKLSQLISFPGPWYRRRIAQRFLLKQDQFSKAQNIGVGQSFTKRTSKMIDKLTLEASISVHWESFKAKIQMSSAMGDTNWTIDKISAKVIFCLQPFVERRLNACFAVSFLEQEAKGGAISGSLRLSNTALDFSWISLCNQPTSFSSMVNCNELEMRVIWMGRVVTVVLFDHPSLLFNDDWKLCNDQHGKVKEAMVMLNAILKYSKLQAVITKATLNSIDSIIQKLSIFFKEQMQDSRALRSLANGKLSTVKCEKKSTAIFHWAIILDLVTDMQMKSKAFPMPNASNGRTVISGRFISIGQQISLVLMEGEITANRWALFYLNQPTLIFSNAAQYMFLDEKQNIGIDLSEKLLLKLSGATKGNKFHDNWTSAICKVERRKNQTCPKYTTIQECLTLCIDEPLAQLFSINQDSIKPQSMVLELFELPAMDSIFTSNQKAPIHLEKLRDVKSEVNFLFSFQSILRNLVVMEIKILCNVICDFHHALGVQTDLTTQINFLPELLRSYLMEQDKVEKGVGRSMEKETGTGKVGKTDQRQYICNQWKVDPKIRFIDKVKWDPPVIDEILRKLQIFDHRNTIPKVVQRHILDHCDMFVSKALSSIVKVAKEVSVKSDPMPGHL</sequence>
<name>A0A1S0U6J0_LOALO</name>
<dbReference type="Pfam" id="PF25040">
    <property type="entry name" value="BLTP1_C"/>
    <property type="match status" value="3"/>
</dbReference>
<dbReference type="PANTHER" id="PTHR31640:SF1">
    <property type="entry name" value="BRIDGE-LIKE LIPID TRANSFER PROTEIN FAMILY MEMBER 1"/>
    <property type="match status" value="1"/>
</dbReference>
<dbReference type="InterPro" id="IPR033616">
    <property type="entry name" value="BLTP1"/>
</dbReference>
<dbReference type="GO" id="GO:0098793">
    <property type="term" value="C:presynapse"/>
    <property type="evidence" value="ECO:0007669"/>
    <property type="project" value="GOC"/>
</dbReference>
<dbReference type="GeneID" id="9940229"/>
<dbReference type="EMBL" id="JH712164">
    <property type="protein sequence ID" value="EFO25644.1"/>
    <property type="molecule type" value="Genomic_DNA"/>
</dbReference>